<dbReference type="Gene3D" id="1.25.40.20">
    <property type="entry name" value="Ankyrin repeat-containing domain"/>
    <property type="match status" value="1"/>
</dbReference>
<dbReference type="SUPFAM" id="SSF48403">
    <property type="entry name" value="Ankyrin repeat"/>
    <property type="match status" value="1"/>
</dbReference>
<dbReference type="STRING" id="51240.A0A2I4HKT4"/>
<dbReference type="InterPro" id="IPR036770">
    <property type="entry name" value="Ankyrin_rpt-contain_sf"/>
</dbReference>
<gene>
    <name evidence="2" type="primary">LOC109019015</name>
</gene>
<proteinExistence type="predicted"/>
<dbReference type="PANTHER" id="PTHR24121">
    <property type="entry name" value="NO MECHANORECEPTOR POTENTIAL C, ISOFORM D-RELATED"/>
    <property type="match status" value="1"/>
</dbReference>
<sequence>MDQEDQSYKLLMESRARNAPLLLAALEDDWKSAKAFIGKDRDCVRAAITEEQRTALHSAVATKNTRFVKELVKLMKPEDLELKDNLGCTALYFAAQSRIVAIAKEMVEKNKELPAIPKDDAERLPLYAAVKTGNRDMVSYLYSFTPLGKEDMNSKDRIELLNAAISTELYGMFCNVSFIAIL</sequence>
<dbReference type="SMART" id="SM00248">
    <property type="entry name" value="ANK"/>
    <property type="match status" value="4"/>
</dbReference>
<dbReference type="AlphaFoldDB" id="A0A2I4HKT4"/>
<dbReference type="OrthoDB" id="1921232at2759"/>
<organism evidence="1 2">
    <name type="scientific">Juglans regia</name>
    <name type="common">English walnut</name>
    <dbReference type="NCBI Taxonomy" id="51240"/>
    <lineage>
        <taxon>Eukaryota</taxon>
        <taxon>Viridiplantae</taxon>
        <taxon>Streptophyta</taxon>
        <taxon>Embryophyta</taxon>
        <taxon>Tracheophyta</taxon>
        <taxon>Spermatophyta</taxon>
        <taxon>Magnoliopsida</taxon>
        <taxon>eudicotyledons</taxon>
        <taxon>Gunneridae</taxon>
        <taxon>Pentapetalae</taxon>
        <taxon>rosids</taxon>
        <taxon>fabids</taxon>
        <taxon>Fagales</taxon>
        <taxon>Juglandaceae</taxon>
        <taxon>Juglans</taxon>
    </lineage>
</organism>
<accession>A0A2I4HKT4</accession>
<evidence type="ECO:0000313" key="2">
    <source>
        <dbReference type="RefSeq" id="XP_018856776.1"/>
    </source>
</evidence>
<keyword evidence="1" id="KW-1185">Reference proteome</keyword>
<dbReference type="PANTHER" id="PTHR24121:SF21">
    <property type="entry name" value="ANKYRIN REPEAT FAMILY PROTEIN"/>
    <property type="match status" value="1"/>
</dbReference>
<dbReference type="KEGG" id="jre:109019015"/>
<dbReference type="InterPro" id="IPR002110">
    <property type="entry name" value="Ankyrin_rpt"/>
</dbReference>
<dbReference type="RefSeq" id="XP_018856776.1">
    <property type="nucleotide sequence ID" value="XM_019001231.1"/>
</dbReference>
<reference evidence="2" key="1">
    <citation type="submission" date="2025-08" db="UniProtKB">
        <authorList>
            <consortium name="RefSeq"/>
        </authorList>
    </citation>
    <scope>IDENTIFICATION</scope>
    <source>
        <tissue evidence="2">Leaves</tissue>
    </source>
</reference>
<dbReference type="Proteomes" id="UP000235220">
    <property type="component" value="Chromosome 15"/>
</dbReference>
<evidence type="ECO:0000313" key="1">
    <source>
        <dbReference type="Proteomes" id="UP000235220"/>
    </source>
</evidence>
<protein>
    <submittedName>
        <fullName evidence="2">Uncharacterized protein LOC109019015</fullName>
    </submittedName>
</protein>
<name>A0A2I4HKT4_JUGRE</name>
<dbReference type="Pfam" id="PF12796">
    <property type="entry name" value="Ank_2"/>
    <property type="match status" value="1"/>
</dbReference>
<dbReference type="GeneID" id="109019015"/>
<dbReference type="Gramene" id="Jr15_02750_p1">
    <property type="protein sequence ID" value="cds.Jr15_02750_p1"/>
    <property type="gene ID" value="Jr15_02750"/>
</dbReference>